<keyword evidence="2" id="KW-1185">Reference proteome</keyword>
<proteinExistence type="predicted"/>
<reference evidence="1" key="2">
    <citation type="journal article" date="2020" name="Nat. Commun.">
        <title>Large-scale genome sequencing of mycorrhizal fungi provides insights into the early evolution of symbiotic traits.</title>
        <authorList>
            <person name="Miyauchi S."/>
            <person name="Kiss E."/>
            <person name="Kuo A."/>
            <person name="Drula E."/>
            <person name="Kohler A."/>
            <person name="Sanchez-Garcia M."/>
            <person name="Morin E."/>
            <person name="Andreopoulos B."/>
            <person name="Barry K.W."/>
            <person name="Bonito G."/>
            <person name="Buee M."/>
            <person name="Carver A."/>
            <person name="Chen C."/>
            <person name="Cichocki N."/>
            <person name="Clum A."/>
            <person name="Culley D."/>
            <person name="Crous P.W."/>
            <person name="Fauchery L."/>
            <person name="Girlanda M."/>
            <person name="Hayes R.D."/>
            <person name="Keri Z."/>
            <person name="LaButti K."/>
            <person name="Lipzen A."/>
            <person name="Lombard V."/>
            <person name="Magnuson J."/>
            <person name="Maillard F."/>
            <person name="Murat C."/>
            <person name="Nolan M."/>
            <person name="Ohm R.A."/>
            <person name="Pangilinan J."/>
            <person name="Pereira M.F."/>
            <person name="Perotto S."/>
            <person name="Peter M."/>
            <person name="Pfister S."/>
            <person name="Riley R."/>
            <person name="Sitrit Y."/>
            <person name="Stielow J.B."/>
            <person name="Szollosi G."/>
            <person name="Zifcakova L."/>
            <person name="Stursova M."/>
            <person name="Spatafora J.W."/>
            <person name="Tedersoo L."/>
            <person name="Vaario L.M."/>
            <person name="Yamada A."/>
            <person name="Yan M."/>
            <person name="Wang P."/>
            <person name="Xu J."/>
            <person name="Bruns T."/>
            <person name="Baldrian P."/>
            <person name="Vilgalys R."/>
            <person name="Dunand C."/>
            <person name="Henrissat B."/>
            <person name="Grigoriev I.V."/>
            <person name="Hibbett D."/>
            <person name="Nagy L.G."/>
            <person name="Martin F.M."/>
        </authorList>
    </citation>
    <scope>NUCLEOTIDE SEQUENCE</scope>
    <source>
        <strain evidence="1">P2</strain>
    </source>
</reference>
<name>A0ACB6Z478_THEGA</name>
<evidence type="ECO:0000313" key="2">
    <source>
        <dbReference type="Proteomes" id="UP000886501"/>
    </source>
</evidence>
<gene>
    <name evidence="1" type="ORF">BDM02DRAFT_1064235</name>
</gene>
<comment type="caution">
    <text evidence="1">The sequence shown here is derived from an EMBL/GenBank/DDBJ whole genome shotgun (WGS) entry which is preliminary data.</text>
</comment>
<reference evidence="1" key="1">
    <citation type="submission" date="2019-10" db="EMBL/GenBank/DDBJ databases">
        <authorList>
            <consortium name="DOE Joint Genome Institute"/>
            <person name="Kuo A."/>
            <person name="Miyauchi S."/>
            <person name="Kiss E."/>
            <person name="Drula E."/>
            <person name="Kohler A."/>
            <person name="Sanchez-Garcia M."/>
            <person name="Andreopoulos B."/>
            <person name="Barry K.W."/>
            <person name="Bonito G."/>
            <person name="Buee M."/>
            <person name="Carver A."/>
            <person name="Chen C."/>
            <person name="Cichocki N."/>
            <person name="Clum A."/>
            <person name="Culley D."/>
            <person name="Crous P.W."/>
            <person name="Fauchery L."/>
            <person name="Girlanda M."/>
            <person name="Hayes R."/>
            <person name="Keri Z."/>
            <person name="Labutti K."/>
            <person name="Lipzen A."/>
            <person name="Lombard V."/>
            <person name="Magnuson J."/>
            <person name="Maillard F."/>
            <person name="Morin E."/>
            <person name="Murat C."/>
            <person name="Nolan M."/>
            <person name="Ohm R."/>
            <person name="Pangilinan J."/>
            <person name="Pereira M."/>
            <person name="Perotto S."/>
            <person name="Peter M."/>
            <person name="Riley R."/>
            <person name="Sitrit Y."/>
            <person name="Stielow B."/>
            <person name="Szollosi G."/>
            <person name="Zifcakova L."/>
            <person name="Stursova M."/>
            <person name="Spatafora J.W."/>
            <person name="Tedersoo L."/>
            <person name="Vaario L.-M."/>
            <person name="Yamada A."/>
            <person name="Yan M."/>
            <person name="Wang P."/>
            <person name="Xu J."/>
            <person name="Bruns T."/>
            <person name="Baldrian P."/>
            <person name="Vilgalys R."/>
            <person name="Henrissat B."/>
            <person name="Grigoriev I.V."/>
            <person name="Hibbett D."/>
            <person name="Nagy L.G."/>
            <person name="Martin F.M."/>
        </authorList>
    </citation>
    <scope>NUCLEOTIDE SEQUENCE</scope>
    <source>
        <strain evidence="1">P2</strain>
    </source>
</reference>
<sequence>MRIVCWNINGIRTLPQYHPWNIHKTGEAILDAIGGDITCFQEMKSSRQAIGRNFALPNNYDAFLSFPSGKGRGGYSGVSVYTKVTPLKAEEGLTGLLQPKPPLDPSERISSIYPHAHEMKLMGDEEGNIPLTLDALDAEGRGLVVDFGLFVLINVYCPNLTSEERMAFKMNYHYLLQERVRQLIEVDYREVIVVGDINVTATPDDHCDGHLPSNEASFWDAPHRKWFHEWLYPQGPMHDVIRSFWPDRKAMYTCWNQKIGARATNYGTRIDYILVTKGLLPWIEHGNIQPSVKGSDHCPIYVDLYEELEVDGHKFNLRERMFGRDPPKQPPRIATRYWDEYSGKQTMLLNFFKKGVQPPAMQKPNTTAKNSPVLTLDSDPEIEEISPPSSQVARTSSPPLECDPQPTRPLKRKESPSHSASQPSRPSSSTTTRLAKKQKIGTKPGQTKLSLFFATPSNQPESRPEPSQPSSEIVQLDLDDPSLIPTQQSSAFSQSGDPEQLESDYQLARSLDSSKTTQTSLSNRSGSSSQSKSNKSTAALWSTIMAPIVAPLCMVHGEPTKELTVNKPGPNKGKKFYVCSRPVGPGYDRGKAERLREEVNPQYKCNFFKWASDVRKESQSRSQLKR</sequence>
<accession>A0ACB6Z478</accession>
<dbReference type="EMBL" id="MU118155">
    <property type="protein sequence ID" value="KAF9644175.1"/>
    <property type="molecule type" value="Genomic_DNA"/>
</dbReference>
<protein>
    <submittedName>
        <fullName evidence="1">DNase I-like protein</fullName>
    </submittedName>
</protein>
<evidence type="ECO:0000313" key="1">
    <source>
        <dbReference type="EMBL" id="KAF9644175.1"/>
    </source>
</evidence>
<dbReference type="Proteomes" id="UP000886501">
    <property type="component" value="Unassembled WGS sequence"/>
</dbReference>
<organism evidence="1 2">
    <name type="scientific">Thelephora ganbajun</name>
    <name type="common">Ganba fungus</name>
    <dbReference type="NCBI Taxonomy" id="370292"/>
    <lineage>
        <taxon>Eukaryota</taxon>
        <taxon>Fungi</taxon>
        <taxon>Dikarya</taxon>
        <taxon>Basidiomycota</taxon>
        <taxon>Agaricomycotina</taxon>
        <taxon>Agaricomycetes</taxon>
        <taxon>Thelephorales</taxon>
        <taxon>Thelephoraceae</taxon>
        <taxon>Thelephora</taxon>
    </lineage>
</organism>